<dbReference type="PROSITE" id="PS50850">
    <property type="entry name" value="MFS"/>
    <property type="match status" value="1"/>
</dbReference>
<evidence type="ECO:0000313" key="10">
    <source>
        <dbReference type="EMBL" id="QKX59072.1"/>
    </source>
</evidence>
<comment type="similarity">
    <text evidence="2">Belongs to the major facilitator superfamily.</text>
</comment>
<dbReference type="Gene3D" id="1.20.1250.20">
    <property type="entry name" value="MFS general substrate transporter like domains"/>
    <property type="match status" value="2"/>
</dbReference>
<evidence type="ECO:0000259" key="9">
    <source>
        <dbReference type="PROSITE" id="PS50850"/>
    </source>
</evidence>
<keyword evidence="3" id="KW-0813">Transport</keyword>
<dbReference type="KEGG" id="trg:TRUGW13939_06202"/>
<dbReference type="GO" id="GO:0005886">
    <property type="term" value="C:plasma membrane"/>
    <property type="evidence" value="ECO:0007669"/>
    <property type="project" value="TreeGrafter"/>
</dbReference>
<dbReference type="GO" id="GO:0012505">
    <property type="term" value="C:endomembrane system"/>
    <property type="evidence" value="ECO:0007669"/>
    <property type="project" value="UniProtKB-SubCell"/>
</dbReference>
<feature type="transmembrane region" description="Helical" evidence="8">
    <location>
        <begin position="349"/>
        <end position="370"/>
    </location>
</feature>
<feature type="domain" description="Major facilitator superfamily (MFS) profile" evidence="9">
    <location>
        <begin position="26"/>
        <end position="506"/>
    </location>
</feature>
<dbReference type="EMBL" id="CP055900">
    <property type="protein sequence ID" value="QKX59072.1"/>
    <property type="molecule type" value="Genomic_DNA"/>
</dbReference>
<feature type="transmembrane region" description="Helical" evidence="8">
    <location>
        <begin position="247"/>
        <end position="267"/>
    </location>
</feature>
<evidence type="ECO:0000256" key="1">
    <source>
        <dbReference type="ARBA" id="ARBA00004127"/>
    </source>
</evidence>
<feature type="transmembrane region" description="Helical" evidence="8">
    <location>
        <begin position="479"/>
        <end position="501"/>
    </location>
</feature>
<feature type="transmembrane region" description="Helical" evidence="8">
    <location>
        <begin position="180"/>
        <end position="199"/>
    </location>
</feature>
<dbReference type="AlphaFoldDB" id="A0A7H8QYB3"/>
<dbReference type="Proteomes" id="UP000509510">
    <property type="component" value="Chromosome III"/>
</dbReference>
<dbReference type="FunFam" id="1.20.1250.20:FF:000436">
    <property type="entry name" value="MFS transporter, putative"/>
    <property type="match status" value="1"/>
</dbReference>
<evidence type="ECO:0000256" key="7">
    <source>
        <dbReference type="SAM" id="MobiDB-lite"/>
    </source>
</evidence>
<dbReference type="RefSeq" id="XP_035345250.1">
    <property type="nucleotide sequence ID" value="XM_035489357.1"/>
</dbReference>
<dbReference type="GO" id="GO:0046943">
    <property type="term" value="F:carboxylic acid transmembrane transporter activity"/>
    <property type="evidence" value="ECO:0007669"/>
    <property type="project" value="UniProtKB-ARBA"/>
</dbReference>
<feature type="transmembrane region" description="Helical" evidence="8">
    <location>
        <begin position="116"/>
        <end position="137"/>
    </location>
</feature>
<keyword evidence="5 8" id="KW-1133">Transmembrane helix</keyword>
<keyword evidence="6 8" id="KW-0472">Membrane</keyword>
<dbReference type="PANTHER" id="PTHR23501:SF78">
    <property type="entry name" value="MAJOR FACILITATOR SUPERFAMILY (MFS) PROFILE DOMAIN-CONTAINING PROTEIN-RELATED"/>
    <property type="match status" value="1"/>
</dbReference>
<feature type="transmembrane region" description="Helical" evidence="8">
    <location>
        <begin position="20"/>
        <end position="41"/>
    </location>
</feature>
<dbReference type="FunFam" id="1.20.1720.10:FF:000013">
    <property type="entry name" value="Related to multidrug resistance proteins"/>
    <property type="match status" value="1"/>
</dbReference>
<feature type="transmembrane region" description="Helical" evidence="8">
    <location>
        <begin position="91"/>
        <end position="110"/>
    </location>
</feature>
<dbReference type="InterPro" id="IPR036259">
    <property type="entry name" value="MFS_trans_sf"/>
</dbReference>
<feature type="region of interest" description="Disordered" evidence="7">
    <location>
        <begin position="508"/>
        <end position="577"/>
    </location>
</feature>
<feature type="transmembrane region" description="Helical" evidence="8">
    <location>
        <begin position="220"/>
        <end position="241"/>
    </location>
</feature>
<feature type="compositionally biased region" description="Polar residues" evidence="7">
    <location>
        <begin position="514"/>
        <end position="533"/>
    </location>
</feature>
<proteinExistence type="inferred from homology"/>
<keyword evidence="4 8" id="KW-0812">Transmembrane</keyword>
<feature type="transmembrane region" description="Helical" evidence="8">
    <location>
        <begin position="149"/>
        <end position="174"/>
    </location>
</feature>
<comment type="subcellular location">
    <subcellularLocation>
        <location evidence="1">Endomembrane system</location>
        <topology evidence="1">Multi-pass membrane protein</topology>
    </subcellularLocation>
</comment>
<evidence type="ECO:0000256" key="8">
    <source>
        <dbReference type="SAM" id="Phobius"/>
    </source>
</evidence>
<dbReference type="GeneID" id="55993697"/>
<name>A0A7H8QYB3_TALRU</name>
<feature type="transmembrane region" description="Helical" evidence="8">
    <location>
        <begin position="376"/>
        <end position="398"/>
    </location>
</feature>
<dbReference type="OrthoDB" id="6770063at2759"/>
<feature type="compositionally biased region" description="Polar residues" evidence="7">
    <location>
        <begin position="568"/>
        <end position="577"/>
    </location>
</feature>
<feature type="transmembrane region" description="Helical" evidence="8">
    <location>
        <begin position="279"/>
        <end position="299"/>
    </location>
</feature>
<protein>
    <recommendedName>
        <fullName evidence="9">Major facilitator superfamily (MFS) profile domain-containing protein</fullName>
    </recommendedName>
</protein>
<sequence>MGRHGNAEKSLQDQTNILPIGQLVVVFSGLAFSLLICFIDQNGLSVALPTISKDLNAQQTISWAGTSALVANTVCTVLYGRLSDIFGRKSVYLSVLGLLSIADLLCGLSQNAAMLYVFRAVAGIATGGITNMTMIIVSDVVTLQDRGKYQGILGSCVGLGNVIGPFIAAAFVQHASWRDFFYLLCPWAAVCLIITWFLLPSKMRPESMKSQVKKIDFWGILTSTIAIIFVLIPVSGGGLYFEWNSPMVISMLVIGGCSFIAFLFIQWKVAVLPMMPLSLFKSPVLTALFAQSFLLGAAYQSLLYYLPLYFQNGRGWSPIESALLTMPMVLLQSFASIGSGQYMSRRNRYLEVICTGFALWTLGSGLTLLFDQNTSKGVICGVVIVVGAGIGCTFQPTLVAMQAHTTMSKRAVVISVRNFFRCGGGAVGLAVSAAILQAVLKQNLPENYQYLSHSTYAIPKQDSVPAADWDGIVNAYIKASHAVFILHVPLVGLSLLCCLFIQDKGLSKPEEKNSGTTKETQNAATESTATTQVDIDVEAGEIGEHDMPHAPDQPKKQENEKRLDCNPVPQTTEKSQT</sequence>
<evidence type="ECO:0000313" key="11">
    <source>
        <dbReference type="Proteomes" id="UP000509510"/>
    </source>
</evidence>
<dbReference type="SUPFAM" id="SSF103473">
    <property type="entry name" value="MFS general substrate transporter"/>
    <property type="match status" value="1"/>
</dbReference>
<feature type="transmembrane region" description="Helical" evidence="8">
    <location>
        <begin position="61"/>
        <end position="79"/>
    </location>
</feature>
<feature type="transmembrane region" description="Helical" evidence="8">
    <location>
        <begin position="319"/>
        <end position="337"/>
    </location>
</feature>
<feature type="compositionally biased region" description="Basic and acidic residues" evidence="7">
    <location>
        <begin position="542"/>
        <end position="564"/>
    </location>
</feature>
<evidence type="ECO:0000256" key="6">
    <source>
        <dbReference type="ARBA" id="ARBA00023136"/>
    </source>
</evidence>
<evidence type="ECO:0000256" key="5">
    <source>
        <dbReference type="ARBA" id="ARBA00022989"/>
    </source>
</evidence>
<dbReference type="InterPro" id="IPR020846">
    <property type="entry name" value="MFS_dom"/>
</dbReference>
<dbReference type="PANTHER" id="PTHR23501">
    <property type="entry name" value="MAJOR FACILITATOR SUPERFAMILY"/>
    <property type="match status" value="1"/>
</dbReference>
<evidence type="ECO:0000256" key="2">
    <source>
        <dbReference type="ARBA" id="ARBA00008335"/>
    </source>
</evidence>
<keyword evidence="11" id="KW-1185">Reference proteome</keyword>
<dbReference type="InterPro" id="IPR011701">
    <property type="entry name" value="MFS"/>
</dbReference>
<organism evidence="10 11">
    <name type="scientific">Talaromyces rugulosus</name>
    <name type="common">Penicillium rugulosum</name>
    <dbReference type="NCBI Taxonomy" id="121627"/>
    <lineage>
        <taxon>Eukaryota</taxon>
        <taxon>Fungi</taxon>
        <taxon>Dikarya</taxon>
        <taxon>Ascomycota</taxon>
        <taxon>Pezizomycotina</taxon>
        <taxon>Eurotiomycetes</taxon>
        <taxon>Eurotiomycetidae</taxon>
        <taxon>Eurotiales</taxon>
        <taxon>Trichocomaceae</taxon>
        <taxon>Talaromyces</taxon>
        <taxon>Talaromyces sect. Islandici</taxon>
    </lineage>
</organism>
<evidence type="ECO:0000256" key="3">
    <source>
        <dbReference type="ARBA" id="ARBA00022448"/>
    </source>
</evidence>
<evidence type="ECO:0000256" key="4">
    <source>
        <dbReference type="ARBA" id="ARBA00022692"/>
    </source>
</evidence>
<gene>
    <name evidence="10" type="ORF">TRUGW13939_06202</name>
</gene>
<dbReference type="Pfam" id="PF07690">
    <property type="entry name" value="MFS_1"/>
    <property type="match status" value="1"/>
</dbReference>
<reference evidence="11" key="1">
    <citation type="submission" date="2020-06" db="EMBL/GenBank/DDBJ databases">
        <title>A chromosome-scale genome assembly of Talaromyces rugulosus W13939.</title>
        <authorList>
            <person name="Wang B."/>
            <person name="Guo L."/>
            <person name="Ye K."/>
            <person name="Wang L."/>
        </authorList>
    </citation>
    <scope>NUCLEOTIDE SEQUENCE [LARGE SCALE GENOMIC DNA]</scope>
    <source>
        <strain evidence="11">W13939</strain>
    </source>
</reference>
<accession>A0A7H8QYB3</accession>